<feature type="region of interest" description="Disordered" evidence="7">
    <location>
        <begin position="1"/>
        <end position="158"/>
    </location>
</feature>
<evidence type="ECO:0000259" key="8">
    <source>
        <dbReference type="SMART" id="SM01030"/>
    </source>
</evidence>
<feature type="domain" description="Rad4 beta-hairpin" evidence="9">
    <location>
        <begin position="582"/>
        <end position="644"/>
    </location>
</feature>
<evidence type="ECO:0000256" key="1">
    <source>
        <dbReference type="ARBA" id="ARBA00004123"/>
    </source>
</evidence>
<dbReference type="Gene3D" id="3.90.260.10">
    <property type="entry name" value="Transglutaminase-like"/>
    <property type="match status" value="1"/>
</dbReference>
<feature type="region of interest" description="Disordered" evidence="7">
    <location>
        <begin position="779"/>
        <end position="1063"/>
    </location>
</feature>
<dbReference type="InterPro" id="IPR018328">
    <property type="entry name" value="Rad4_beta-hairpin_dom3"/>
</dbReference>
<evidence type="ECO:0000256" key="2">
    <source>
        <dbReference type="ARBA" id="ARBA00009525"/>
    </source>
</evidence>
<feature type="compositionally biased region" description="Acidic residues" evidence="7">
    <location>
        <begin position="1052"/>
        <end position="1063"/>
    </location>
</feature>
<feature type="compositionally biased region" description="Acidic residues" evidence="7">
    <location>
        <begin position="99"/>
        <end position="115"/>
    </location>
</feature>
<dbReference type="GO" id="GO:0006289">
    <property type="term" value="P:nucleotide-excision repair"/>
    <property type="evidence" value="ECO:0007669"/>
    <property type="project" value="InterPro"/>
</dbReference>
<evidence type="ECO:0000256" key="5">
    <source>
        <dbReference type="ARBA" id="ARBA00023242"/>
    </source>
</evidence>
<dbReference type="InterPro" id="IPR036985">
    <property type="entry name" value="Transglutaminase-like_sf"/>
</dbReference>
<dbReference type="InterPro" id="IPR042488">
    <property type="entry name" value="Rad4_BHD3_sf"/>
</dbReference>
<feature type="compositionally biased region" description="Basic and acidic residues" evidence="7">
    <location>
        <begin position="78"/>
        <end position="90"/>
    </location>
</feature>
<proteinExistence type="inferred from homology"/>
<keyword evidence="3" id="KW-0227">DNA damage</keyword>
<dbReference type="GO" id="GO:0071942">
    <property type="term" value="C:XPC complex"/>
    <property type="evidence" value="ECO:0007669"/>
    <property type="project" value="TreeGrafter"/>
</dbReference>
<feature type="compositionally biased region" description="Acidic residues" evidence="7">
    <location>
        <begin position="780"/>
        <end position="789"/>
    </location>
</feature>
<feature type="coiled-coil region" evidence="6">
    <location>
        <begin position="718"/>
        <end position="745"/>
    </location>
</feature>
<gene>
    <name evidence="11" type="ORF">IMSHALPRED_005609</name>
</gene>
<reference evidence="11" key="1">
    <citation type="submission" date="2021-03" db="EMBL/GenBank/DDBJ databases">
        <authorList>
            <person name="Tagirdzhanova G."/>
        </authorList>
    </citation>
    <scope>NUCLEOTIDE SEQUENCE</scope>
</reference>
<feature type="compositionally biased region" description="Acidic residues" evidence="7">
    <location>
        <begin position="916"/>
        <end position="926"/>
    </location>
</feature>
<feature type="compositionally biased region" description="Low complexity" evidence="7">
    <location>
        <begin position="1"/>
        <end position="19"/>
    </location>
</feature>
<dbReference type="InterPro" id="IPR018325">
    <property type="entry name" value="Rad4/PNGase_transGLS-fold"/>
</dbReference>
<evidence type="ECO:0000256" key="6">
    <source>
        <dbReference type="SAM" id="Coils"/>
    </source>
</evidence>
<dbReference type="GO" id="GO:0006298">
    <property type="term" value="P:mismatch repair"/>
    <property type="evidence" value="ECO:0007669"/>
    <property type="project" value="TreeGrafter"/>
</dbReference>
<dbReference type="PANTHER" id="PTHR12135:SF0">
    <property type="entry name" value="DNA REPAIR PROTEIN COMPLEMENTING XP-C CELLS"/>
    <property type="match status" value="1"/>
</dbReference>
<dbReference type="Gene3D" id="3.30.70.2460">
    <property type="entry name" value="Rad4, beta-hairpin domain BHD3"/>
    <property type="match status" value="1"/>
</dbReference>
<dbReference type="PANTHER" id="PTHR12135">
    <property type="entry name" value="DNA REPAIR PROTEIN XP-C / RAD4"/>
    <property type="match status" value="1"/>
</dbReference>
<evidence type="ECO:0008006" key="13">
    <source>
        <dbReference type="Google" id="ProtNLM"/>
    </source>
</evidence>
<feature type="compositionally biased region" description="Basic and acidic residues" evidence="7">
    <location>
        <begin position="1025"/>
        <end position="1045"/>
    </location>
</feature>
<dbReference type="InterPro" id="IPR004583">
    <property type="entry name" value="DNA_repair_Rad4"/>
</dbReference>
<dbReference type="Proteomes" id="UP000664534">
    <property type="component" value="Unassembled WGS sequence"/>
</dbReference>
<dbReference type="Pfam" id="PF10404">
    <property type="entry name" value="BHD_2"/>
    <property type="match status" value="1"/>
</dbReference>
<dbReference type="GO" id="GO:0003697">
    <property type="term" value="F:single-stranded DNA binding"/>
    <property type="evidence" value="ECO:0007669"/>
    <property type="project" value="TreeGrafter"/>
</dbReference>
<dbReference type="EMBL" id="CAJPDT010000030">
    <property type="protein sequence ID" value="CAF9922190.1"/>
    <property type="molecule type" value="Genomic_DNA"/>
</dbReference>
<organism evidence="11 12">
    <name type="scientific">Imshaugia aleurites</name>
    <dbReference type="NCBI Taxonomy" id="172621"/>
    <lineage>
        <taxon>Eukaryota</taxon>
        <taxon>Fungi</taxon>
        <taxon>Dikarya</taxon>
        <taxon>Ascomycota</taxon>
        <taxon>Pezizomycotina</taxon>
        <taxon>Lecanoromycetes</taxon>
        <taxon>OSLEUM clade</taxon>
        <taxon>Lecanoromycetidae</taxon>
        <taxon>Lecanorales</taxon>
        <taxon>Lecanorineae</taxon>
        <taxon>Parmeliaceae</taxon>
        <taxon>Imshaugia</taxon>
    </lineage>
</organism>
<feature type="compositionally biased region" description="Polar residues" evidence="7">
    <location>
        <begin position="65"/>
        <end position="77"/>
    </location>
</feature>
<dbReference type="AlphaFoldDB" id="A0A8H3IP15"/>
<evidence type="ECO:0000256" key="7">
    <source>
        <dbReference type="SAM" id="MobiDB-lite"/>
    </source>
</evidence>
<evidence type="ECO:0000313" key="11">
    <source>
        <dbReference type="EMBL" id="CAF9922190.1"/>
    </source>
</evidence>
<dbReference type="SMART" id="SM01030">
    <property type="entry name" value="BHD_1"/>
    <property type="match status" value="1"/>
</dbReference>
<feature type="region of interest" description="Disordered" evidence="7">
    <location>
        <begin position="333"/>
        <end position="400"/>
    </location>
</feature>
<keyword evidence="4" id="KW-0234">DNA repair</keyword>
<feature type="compositionally biased region" description="Acidic residues" evidence="7">
    <location>
        <begin position="821"/>
        <end position="839"/>
    </location>
</feature>
<feature type="domain" description="Rad4 beta-hairpin" evidence="10">
    <location>
        <begin position="651"/>
        <end position="725"/>
    </location>
</feature>
<dbReference type="SMART" id="SM01032">
    <property type="entry name" value="BHD_3"/>
    <property type="match status" value="1"/>
</dbReference>
<dbReference type="InterPro" id="IPR038765">
    <property type="entry name" value="Papain-like_cys_pep_sf"/>
</dbReference>
<keyword evidence="12" id="KW-1185">Reference proteome</keyword>
<evidence type="ECO:0000259" key="9">
    <source>
        <dbReference type="SMART" id="SM01031"/>
    </source>
</evidence>
<dbReference type="InterPro" id="IPR018327">
    <property type="entry name" value="BHD_2"/>
</dbReference>
<dbReference type="SMART" id="SM01031">
    <property type="entry name" value="BHD_2"/>
    <property type="match status" value="1"/>
</dbReference>
<evidence type="ECO:0000313" key="12">
    <source>
        <dbReference type="Proteomes" id="UP000664534"/>
    </source>
</evidence>
<dbReference type="SUPFAM" id="SSF54001">
    <property type="entry name" value="Cysteine proteinases"/>
    <property type="match status" value="1"/>
</dbReference>
<name>A0A8H3IP15_9LECA</name>
<protein>
    <recommendedName>
        <fullName evidence="13">Rad4-domain-containing protein</fullName>
    </recommendedName>
</protein>
<dbReference type="Pfam" id="PF03835">
    <property type="entry name" value="Rad4"/>
    <property type="match status" value="1"/>
</dbReference>
<dbReference type="Pfam" id="PF10405">
    <property type="entry name" value="BHD_3"/>
    <property type="match status" value="1"/>
</dbReference>
<feature type="compositionally biased region" description="Polar residues" evidence="7">
    <location>
        <begin position="943"/>
        <end position="956"/>
    </location>
</feature>
<evidence type="ECO:0000259" key="10">
    <source>
        <dbReference type="SMART" id="SM01032"/>
    </source>
</evidence>
<keyword evidence="5" id="KW-0539">Nucleus</keyword>
<accession>A0A8H3IP15</accession>
<evidence type="ECO:0000256" key="3">
    <source>
        <dbReference type="ARBA" id="ARBA00022763"/>
    </source>
</evidence>
<dbReference type="GO" id="GO:0003684">
    <property type="term" value="F:damaged DNA binding"/>
    <property type="evidence" value="ECO:0007669"/>
    <property type="project" value="InterPro"/>
</dbReference>
<comment type="caution">
    <text evidence="11">The sequence shown here is derived from an EMBL/GenBank/DDBJ whole genome shotgun (WGS) entry which is preliminary data.</text>
</comment>
<comment type="similarity">
    <text evidence="2">Belongs to the XPC family.</text>
</comment>
<dbReference type="InterPro" id="IPR018326">
    <property type="entry name" value="Rad4_beta-hairpin_dom1"/>
</dbReference>
<dbReference type="GO" id="GO:0000111">
    <property type="term" value="C:nucleotide-excision repair factor 2 complex"/>
    <property type="evidence" value="ECO:0007669"/>
    <property type="project" value="TreeGrafter"/>
</dbReference>
<dbReference type="Pfam" id="PF10403">
    <property type="entry name" value="BHD_1"/>
    <property type="match status" value="1"/>
</dbReference>
<dbReference type="OrthoDB" id="300780at2759"/>
<dbReference type="GO" id="GO:0005737">
    <property type="term" value="C:cytoplasm"/>
    <property type="evidence" value="ECO:0007669"/>
    <property type="project" value="TreeGrafter"/>
</dbReference>
<sequence length="1063" mass="117499">MARTARGAKPKGAGKANARNSEPDVYGEMLAEAVSSSPTRKSEDGPPVKRRRVAGRIVTQIIDDNASQRPEQSSGTGTKKDVNHLFDEPKPTPQHIEQTESEDSADSDEDFEDVDLGGNVKHQTTSDHEMEEPGGLNLVLGGDDRETPKSAQVRRKPITSTEKRLRLDIHKMHLCTLLAHVHLRNHWCNDESVHSVLEGTLTKKTISYLNQDESKSQFQRSRSFMDGLTQASNAFRTGFKITARGICKPAWADSPETLALLQPPKDIDLPMQKSDFVTAAGKLRGSRDVGAQFFCAMLRAAGVDARLVCSMLPLPFQPAQKVALPQVMHNASRLPHRKSQQAIPEPDSEVDAGGDGSLTVEGKVGTRRAEIRSRLGQVSRSASPEALSSRASFHPQKANRKPIRESKYPVYWVEAFNEAVQKWVPIDPLVTNTIAKPSKFEPPAGDTGNNMSYVLAFEDDGSARDVTKRYAKAYNAKTRRDRVEVTKDGEKWWRRVMRLYRRSHDMDRDQVEDAELAAKEAAEPMPRNVQDFKDHPYYALERHLKRHEVIHPKREVGKVGAGRPGTTNALEPIYRRRDVHQLKSADKWYRMGREIKHSEQPLKRVAARRTRESTLEPAEMDAADDDNAGTALYAPHQTSLYIAPPVTNGQIPKNVYGNLDIYVPSMISPGGTHISHPETARAARILGIEYADAVTGFSFKGRHGTAITSGAVVAAEYREAVETIIEAFEDERAQAEAERRSLAALKMWKRFLAGLRIRERIEGYDVEGERDTAMKYEMEKAEDEDEGEGEGGGFLPDRDADEPAQPTAKIMTMRRLPGLANDDEGGGFSASEDEQEETEASYASDRFVNRVNDDDENDDGGILLTHQEQDTQDAMGDTNDDEHENAKQEGQESAGHLSPGIDGQDILGHGGGFLPDGDDPEDDNPPTDEAIEHSNPDDGMLENPSSIDPGSTPQNKENSEEAFPDLAAGELEEARILQQLYEPQGSEHSPVIKTHVPSSAPNTLPELPPMQETRAGGEWETSAQSRHEPIAVKDSEPDSSGEDKGSLLSHDPDDEDADPEWLA</sequence>
<dbReference type="Gene3D" id="2.20.20.110">
    <property type="entry name" value="Rad4, beta-hairpin domain BHD1"/>
    <property type="match status" value="1"/>
</dbReference>
<dbReference type="Gene3D" id="3.30.60.290">
    <property type="entry name" value="Rad4, beta-hairpin domain BHD2"/>
    <property type="match status" value="1"/>
</dbReference>
<evidence type="ECO:0000256" key="4">
    <source>
        <dbReference type="ARBA" id="ARBA00023204"/>
    </source>
</evidence>
<feature type="domain" description="Rad4 beta-hairpin" evidence="8">
    <location>
        <begin position="521"/>
        <end position="580"/>
    </location>
</feature>
<feature type="region of interest" description="Disordered" evidence="7">
    <location>
        <begin position="600"/>
        <end position="619"/>
    </location>
</feature>
<keyword evidence="6" id="KW-0175">Coiled coil</keyword>
<comment type="subcellular location">
    <subcellularLocation>
        <location evidence="1">Nucleus</location>
    </subcellularLocation>
</comment>